<dbReference type="OrthoDB" id="9808408at2"/>
<keyword evidence="2" id="KW-1185">Reference proteome</keyword>
<evidence type="ECO:0000313" key="1">
    <source>
        <dbReference type="EMBL" id="ODS01958.1"/>
    </source>
</evidence>
<dbReference type="InterPro" id="IPR000014">
    <property type="entry name" value="PAS"/>
</dbReference>
<dbReference type="AlphaFoldDB" id="A0A1E3W807"/>
<comment type="caution">
    <text evidence="1">The sequence shown here is derived from an EMBL/GenBank/DDBJ whole genome shotgun (WGS) entry which is preliminary data.</text>
</comment>
<name>A0A1E3W807_9HYPH</name>
<proteinExistence type="predicted"/>
<dbReference type="STRING" id="1774969.AUC69_00145"/>
<reference evidence="1 2" key="1">
    <citation type="journal article" date="2016" name="Environ. Microbiol.">
        <title>New Methyloceanibacter diversity from North Sea sediments includes methanotroph containing solely the soluble methane monooxygenase.</title>
        <authorList>
            <person name="Vekeman B."/>
            <person name="Kerckhof F.M."/>
            <person name="Cremers G."/>
            <person name="de Vos P."/>
            <person name="Vandamme P."/>
            <person name="Boon N."/>
            <person name="Op den Camp H.J."/>
            <person name="Heylen K."/>
        </authorList>
    </citation>
    <scope>NUCLEOTIDE SEQUENCE [LARGE SCALE GENOMIC DNA]</scope>
    <source>
        <strain evidence="1 2">R-67175</strain>
    </source>
</reference>
<dbReference type="NCBIfam" id="TIGR00229">
    <property type="entry name" value="sensory_box"/>
    <property type="match status" value="1"/>
</dbReference>
<evidence type="ECO:0000313" key="2">
    <source>
        <dbReference type="Proteomes" id="UP000094472"/>
    </source>
</evidence>
<dbReference type="Gene3D" id="3.30.450.20">
    <property type="entry name" value="PAS domain"/>
    <property type="match status" value="1"/>
</dbReference>
<evidence type="ECO:0008006" key="3">
    <source>
        <dbReference type="Google" id="ProtNLM"/>
    </source>
</evidence>
<dbReference type="Proteomes" id="UP000094472">
    <property type="component" value="Unassembled WGS sequence"/>
</dbReference>
<organism evidence="1 2">
    <name type="scientific">Methyloceanibacter superfactus</name>
    <dbReference type="NCBI Taxonomy" id="1774969"/>
    <lineage>
        <taxon>Bacteria</taxon>
        <taxon>Pseudomonadati</taxon>
        <taxon>Pseudomonadota</taxon>
        <taxon>Alphaproteobacteria</taxon>
        <taxon>Hyphomicrobiales</taxon>
        <taxon>Hyphomicrobiaceae</taxon>
        <taxon>Methyloceanibacter</taxon>
    </lineage>
</organism>
<gene>
    <name evidence="1" type="ORF">AUC69_00145</name>
</gene>
<dbReference type="CDD" id="cd00130">
    <property type="entry name" value="PAS"/>
    <property type="match status" value="1"/>
</dbReference>
<dbReference type="InterPro" id="IPR035965">
    <property type="entry name" value="PAS-like_dom_sf"/>
</dbReference>
<protein>
    <recommendedName>
        <fullName evidence="3">PAC domain-containing protein</fullName>
    </recommendedName>
</protein>
<dbReference type="RefSeq" id="WP_069440364.1">
    <property type="nucleotide sequence ID" value="NZ_LPWF01000002.1"/>
</dbReference>
<dbReference type="SUPFAM" id="SSF55785">
    <property type="entry name" value="PYP-like sensor domain (PAS domain)"/>
    <property type="match status" value="1"/>
</dbReference>
<sequence length="139" mass="15398">MSAKRAIATCSTIRRRHPAPRCDERLSFVNDAFCRTFGMEREAALGQVFHLPVLDDRDEQDFPEGGSERKSRVVELSTAAGPRWFVWEDFAVAGHDGGVSEIQSVGRDITEQRAAELALADARDHAMTASHAKSRFSPP</sequence>
<accession>A0A1E3W807</accession>
<dbReference type="EMBL" id="LPWF01000002">
    <property type="protein sequence ID" value="ODS01958.1"/>
    <property type="molecule type" value="Genomic_DNA"/>
</dbReference>